<name>A0ABS4Q630_9NOCA</name>
<protein>
    <submittedName>
        <fullName evidence="2">Uncharacterized protein</fullName>
    </submittedName>
</protein>
<dbReference type="RefSeq" id="WP_209883533.1">
    <property type="nucleotide sequence ID" value="NZ_JAGGMR010000001.1"/>
</dbReference>
<feature type="transmembrane region" description="Helical" evidence="1">
    <location>
        <begin position="94"/>
        <end position="115"/>
    </location>
</feature>
<keyword evidence="1" id="KW-0812">Transmembrane</keyword>
<dbReference type="Proteomes" id="UP001519325">
    <property type="component" value="Unassembled WGS sequence"/>
</dbReference>
<sequence>MLRHRPGRLATLWHRVFEYAAPWLAILLSGTFLAVLSAFLLVPGPSIGARLLALLCAGHQILLWGVYFSVVELADNQSTWGTEVVPHKRLCTEIVLATLFWANLVLISGVLWLLVTPLVA</sequence>
<feature type="transmembrane region" description="Helical" evidence="1">
    <location>
        <begin position="20"/>
        <end position="42"/>
    </location>
</feature>
<gene>
    <name evidence="2" type="ORF">BJ987_000042</name>
</gene>
<proteinExistence type="predicted"/>
<evidence type="ECO:0000313" key="2">
    <source>
        <dbReference type="EMBL" id="MBP2187141.1"/>
    </source>
</evidence>
<reference evidence="2 3" key="1">
    <citation type="submission" date="2021-03" db="EMBL/GenBank/DDBJ databases">
        <title>Sequencing the genomes of 1000 actinobacteria strains.</title>
        <authorList>
            <person name="Klenk H.-P."/>
        </authorList>
    </citation>
    <scope>NUCLEOTIDE SEQUENCE [LARGE SCALE GENOMIC DNA]</scope>
    <source>
        <strain evidence="2 3">DSM 45516</strain>
    </source>
</reference>
<organism evidence="2 3">
    <name type="scientific">Nocardia goodfellowii</name>
    <dbReference type="NCBI Taxonomy" id="882446"/>
    <lineage>
        <taxon>Bacteria</taxon>
        <taxon>Bacillati</taxon>
        <taxon>Actinomycetota</taxon>
        <taxon>Actinomycetes</taxon>
        <taxon>Mycobacteriales</taxon>
        <taxon>Nocardiaceae</taxon>
        <taxon>Nocardia</taxon>
    </lineage>
</organism>
<keyword evidence="1" id="KW-0472">Membrane</keyword>
<dbReference type="EMBL" id="JAGGMR010000001">
    <property type="protein sequence ID" value="MBP2187141.1"/>
    <property type="molecule type" value="Genomic_DNA"/>
</dbReference>
<evidence type="ECO:0000313" key="3">
    <source>
        <dbReference type="Proteomes" id="UP001519325"/>
    </source>
</evidence>
<evidence type="ECO:0000256" key="1">
    <source>
        <dbReference type="SAM" id="Phobius"/>
    </source>
</evidence>
<comment type="caution">
    <text evidence="2">The sequence shown here is derived from an EMBL/GenBank/DDBJ whole genome shotgun (WGS) entry which is preliminary data.</text>
</comment>
<keyword evidence="1" id="KW-1133">Transmembrane helix</keyword>
<feature type="transmembrane region" description="Helical" evidence="1">
    <location>
        <begin position="51"/>
        <end position="74"/>
    </location>
</feature>
<keyword evidence="3" id="KW-1185">Reference proteome</keyword>
<accession>A0ABS4Q630</accession>